<reference evidence="3" key="1">
    <citation type="journal article" date="2020" name="Stud. Mycol.">
        <title>101 Dothideomycetes genomes: a test case for predicting lifestyles and emergence of pathogens.</title>
        <authorList>
            <person name="Haridas S."/>
            <person name="Albert R."/>
            <person name="Binder M."/>
            <person name="Bloem J."/>
            <person name="Labutti K."/>
            <person name="Salamov A."/>
            <person name="Andreopoulos B."/>
            <person name="Baker S."/>
            <person name="Barry K."/>
            <person name="Bills G."/>
            <person name="Bluhm B."/>
            <person name="Cannon C."/>
            <person name="Castanera R."/>
            <person name="Culley D."/>
            <person name="Daum C."/>
            <person name="Ezra D."/>
            <person name="Gonzalez J."/>
            <person name="Henrissat B."/>
            <person name="Kuo A."/>
            <person name="Liang C."/>
            <person name="Lipzen A."/>
            <person name="Lutzoni F."/>
            <person name="Magnuson J."/>
            <person name="Mondo S."/>
            <person name="Nolan M."/>
            <person name="Ohm R."/>
            <person name="Pangilinan J."/>
            <person name="Park H.-J."/>
            <person name="Ramirez L."/>
            <person name="Alfaro M."/>
            <person name="Sun H."/>
            <person name="Tritt A."/>
            <person name="Yoshinaga Y."/>
            <person name="Zwiers L.-H."/>
            <person name="Turgeon B."/>
            <person name="Goodwin S."/>
            <person name="Spatafora J."/>
            <person name="Crous P."/>
            <person name="Grigoriev I."/>
        </authorList>
    </citation>
    <scope>NUCLEOTIDE SEQUENCE</scope>
    <source>
        <strain evidence="3">CBS 116435</strain>
    </source>
</reference>
<dbReference type="EMBL" id="MU003778">
    <property type="protein sequence ID" value="KAF2723059.1"/>
    <property type="molecule type" value="Genomic_DNA"/>
</dbReference>
<dbReference type="PANTHER" id="PTHR43364:SF4">
    <property type="entry name" value="NAD(P)-LINKED OXIDOREDUCTASE SUPERFAMILY PROTEIN"/>
    <property type="match status" value="1"/>
</dbReference>
<evidence type="ECO:0000313" key="3">
    <source>
        <dbReference type="EMBL" id="KAF2723059.1"/>
    </source>
</evidence>
<gene>
    <name evidence="3" type="ORF">K431DRAFT_311163</name>
</gene>
<name>A0A9P4UQN9_9PEZI</name>
<protein>
    <submittedName>
        <fullName evidence="3">Aldo/keto reductase</fullName>
    </submittedName>
</protein>
<evidence type="ECO:0000259" key="2">
    <source>
        <dbReference type="Pfam" id="PF00248"/>
    </source>
</evidence>
<evidence type="ECO:0000313" key="4">
    <source>
        <dbReference type="Proteomes" id="UP000799441"/>
    </source>
</evidence>
<feature type="domain" description="NADP-dependent oxidoreductase" evidence="2">
    <location>
        <begin position="19"/>
        <end position="301"/>
    </location>
</feature>
<dbReference type="AlphaFoldDB" id="A0A9P4UQN9"/>
<proteinExistence type="predicted"/>
<dbReference type="Gene3D" id="3.20.20.100">
    <property type="entry name" value="NADP-dependent oxidoreductase domain"/>
    <property type="match status" value="1"/>
</dbReference>
<dbReference type="PANTHER" id="PTHR43364">
    <property type="entry name" value="NADH-SPECIFIC METHYLGLYOXAL REDUCTASE-RELATED"/>
    <property type="match status" value="1"/>
</dbReference>
<dbReference type="OrthoDB" id="48988at2759"/>
<dbReference type="Pfam" id="PF00248">
    <property type="entry name" value="Aldo_ket_red"/>
    <property type="match status" value="1"/>
</dbReference>
<dbReference type="CDD" id="cd19075">
    <property type="entry name" value="AKR_AKR7A1-5"/>
    <property type="match status" value="1"/>
</dbReference>
<dbReference type="SUPFAM" id="SSF51430">
    <property type="entry name" value="NAD(P)-linked oxidoreductase"/>
    <property type="match status" value="1"/>
</dbReference>
<dbReference type="GO" id="GO:0016491">
    <property type="term" value="F:oxidoreductase activity"/>
    <property type="evidence" value="ECO:0007669"/>
    <property type="project" value="UniProtKB-KW"/>
</dbReference>
<dbReference type="InterPro" id="IPR050523">
    <property type="entry name" value="AKR_Detox_Biosynth"/>
</dbReference>
<sequence>MAGIKNVFGGAGANPDQYFGEPDNLQKAFDLLEKYNTKTIDTATLYGESQAILGKAGAGKRFTIDTKATGGFGGADRANVLKEAKESKEQLNSDVDVYYLHAPDYKVPIEETLEAINEVYKSGFFKRFGLSNYKVEDVQKIYDVAKEKGFVLPSVYQGNYNAVARLYESDLFPTLRKLGISFYAYSPIAGGFLTKTKQDILDGKGRFDTSTFLGQMYAKLYSKPSYLSALSDWSDIATEEGTTQADLAYRWVKYNSPLKAEHGDAIIIGARNLEQLEETLKAIDKGPLSEKAARRIDGVWEKIKGDAPIDNYHSYFEDKKE</sequence>
<keyword evidence="4" id="KW-1185">Reference proteome</keyword>
<dbReference type="InterPro" id="IPR023210">
    <property type="entry name" value="NADP_OxRdtase_dom"/>
</dbReference>
<comment type="caution">
    <text evidence="3">The sequence shown here is derived from an EMBL/GenBank/DDBJ whole genome shotgun (WGS) entry which is preliminary data.</text>
</comment>
<organism evidence="3 4">
    <name type="scientific">Polychaeton citri CBS 116435</name>
    <dbReference type="NCBI Taxonomy" id="1314669"/>
    <lineage>
        <taxon>Eukaryota</taxon>
        <taxon>Fungi</taxon>
        <taxon>Dikarya</taxon>
        <taxon>Ascomycota</taxon>
        <taxon>Pezizomycotina</taxon>
        <taxon>Dothideomycetes</taxon>
        <taxon>Dothideomycetidae</taxon>
        <taxon>Capnodiales</taxon>
        <taxon>Capnodiaceae</taxon>
        <taxon>Polychaeton</taxon>
    </lineage>
</organism>
<keyword evidence="1" id="KW-0560">Oxidoreductase</keyword>
<dbReference type="Proteomes" id="UP000799441">
    <property type="component" value="Unassembled WGS sequence"/>
</dbReference>
<evidence type="ECO:0000256" key="1">
    <source>
        <dbReference type="ARBA" id="ARBA00023002"/>
    </source>
</evidence>
<accession>A0A9P4UQN9</accession>
<dbReference type="InterPro" id="IPR036812">
    <property type="entry name" value="NAD(P)_OxRdtase_dom_sf"/>
</dbReference>